<evidence type="ECO:0000256" key="2">
    <source>
        <dbReference type="SAM" id="Phobius"/>
    </source>
</evidence>
<proteinExistence type="predicted"/>
<feature type="compositionally biased region" description="Polar residues" evidence="1">
    <location>
        <begin position="530"/>
        <end position="539"/>
    </location>
</feature>
<evidence type="ECO:0000256" key="1">
    <source>
        <dbReference type="SAM" id="MobiDB-lite"/>
    </source>
</evidence>
<keyword evidence="2" id="KW-0812">Transmembrane</keyword>
<accession>A0A8S1QIA3</accession>
<sequence>MIQIFATAKEISLYPNEVNIIDTFQEYGIILGANITYLSSNSHQYNIIKQKLINSQIHKIPLVYQINNPFFKSFYVNGSLQKQIEQNYILSMVPISTGSILAVVLYNNGKLAYIKEDNNNYLLVEQNQSISIDTIQLQNRVYMFYLSTKQQILIILNKQLIKVSINVNESKIFGNNFKQNDDKFLTTQKILLVEDLLFITRNRELSIYSINQEVVENQFQNYNFTYNLDDIKVIFENGIYKVFILNRRFGVTIFSYDPKLKSFNEISSFDQISYKGYLIGVNNQILIIVDEEDNESIIYEFHYNEQFHKWQIYNHRLIQQKIKDIEFTINNVILIGQNGHQIIYHSIPPENFLPQNYVTIPGLQQINLINKTGNFNQTLIGITKHTFYIFQLYQSPQKIICTYTDDLSPIKFIYYQNSTKCSIMPQKQDGNLCLFVSNYTINYIYPIITLKYKIQEEIIVISIVIISIIFILLIVAKRKCKKNVRTRSENQNQSDCSQYGSPKNQDQQALKSHTYTMDNEPNGSIELVPTSKNIDQSPS</sequence>
<evidence type="ECO:0000313" key="3">
    <source>
        <dbReference type="EMBL" id="CAD8114751.1"/>
    </source>
</evidence>
<feature type="region of interest" description="Disordered" evidence="1">
    <location>
        <begin position="491"/>
        <end position="539"/>
    </location>
</feature>
<keyword evidence="2" id="KW-1133">Transmembrane helix</keyword>
<dbReference type="AlphaFoldDB" id="A0A8S1QIA3"/>
<gene>
    <name evidence="3" type="ORF">PSON_ATCC_30995.1.T1060175</name>
</gene>
<organism evidence="3 4">
    <name type="scientific">Paramecium sonneborni</name>
    <dbReference type="NCBI Taxonomy" id="65129"/>
    <lineage>
        <taxon>Eukaryota</taxon>
        <taxon>Sar</taxon>
        <taxon>Alveolata</taxon>
        <taxon>Ciliophora</taxon>
        <taxon>Intramacronucleata</taxon>
        <taxon>Oligohymenophorea</taxon>
        <taxon>Peniculida</taxon>
        <taxon>Parameciidae</taxon>
        <taxon>Paramecium</taxon>
    </lineage>
</organism>
<evidence type="ECO:0008006" key="5">
    <source>
        <dbReference type="Google" id="ProtNLM"/>
    </source>
</evidence>
<dbReference type="Proteomes" id="UP000692954">
    <property type="component" value="Unassembled WGS sequence"/>
</dbReference>
<keyword evidence="2" id="KW-0472">Membrane</keyword>
<feature type="transmembrane region" description="Helical" evidence="2">
    <location>
        <begin position="458"/>
        <end position="476"/>
    </location>
</feature>
<reference evidence="3" key="1">
    <citation type="submission" date="2021-01" db="EMBL/GenBank/DDBJ databases">
        <authorList>
            <consortium name="Genoscope - CEA"/>
            <person name="William W."/>
        </authorList>
    </citation>
    <scope>NUCLEOTIDE SEQUENCE</scope>
</reference>
<comment type="caution">
    <text evidence="3">The sequence shown here is derived from an EMBL/GenBank/DDBJ whole genome shotgun (WGS) entry which is preliminary data.</text>
</comment>
<evidence type="ECO:0000313" key="4">
    <source>
        <dbReference type="Proteomes" id="UP000692954"/>
    </source>
</evidence>
<keyword evidence="4" id="KW-1185">Reference proteome</keyword>
<name>A0A8S1QIA3_9CILI</name>
<dbReference type="EMBL" id="CAJJDN010000106">
    <property type="protein sequence ID" value="CAD8114751.1"/>
    <property type="molecule type" value="Genomic_DNA"/>
</dbReference>
<feature type="compositionally biased region" description="Polar residues" evidence="1">
    <location>
        <begin position="491"/>
        <end position="522"/>
    </location>
</feature>
<protein>
    <recommendedName>
        <fullName evidence="5">Transmembrane protein</fullName>
    </recommendedName>
</protein>
<dbReference type="OrthoDB" id="299304at2759"/>